<dbReference type="NCBIfam" id="TIGR03506">
    <property type="entry name" value="FlgEFG_subfam"/>
    <property type="match status" value="2"/>
</dbReference>
<protein>
    <submittedName>
        <fullName evidence="6">Flagellar hook-basal body complex protein</fullName>
    </submittedName>
</protein>
<proteinExistence type="inferred from homology"/>
<feature type="domain" description="Flagellar hook protein FlgE/F/G-like D1" evidence="5">
    <location>
        <begin position="80"/>
        <end position="143"/>
    </location>
</feature>
<accession>A0ABU3NLG2</accession>
<keyword evidence="6" id="KW-0966">Cell projection</keyword>
<dbReference type="PANTHER" id="PTHR30435:SF19">
    <property type="entry name" value="FLAGELLAR BASAL-BODY ROD PROTEIN FLGG"/>
    <property type="match status" value="1"/>
</dbReference>
<dbReference type="RefSeq" id="WP_315624330.1">
    <property type="nucleotide sequence ID" value="NZ_JAUHMF010000001.1"/>
</dbReference>
<dbReference type="Proteomes" id="UP001254165">
    <property type="component" value="Unassembled WGS sequence"/>
</dbReference>
<evidence type="ECO:0000256" key="2">
    <source>
        <dbReference type="RuleBase" id="RU362116"/>
    </source>
</evidence>
<keyword evidence="7" id="KW-1185">Reference proteome</keyword>
<evidence type="ECO:0000259" key="5">
    <source>
        <dbReference type="Pfam" id="PF22692"/>
    </source>
</evidence>
<dbReference type="Pfam" id="PF22692">
    <property type="entry name" value="LlgE_F_G_D1"/>
    <property type="match status" value="1"/>
</dbReference>
<evidence type="ECO:0000313" key="7">
    <source>
        <dbReference type="Proteomes" id="UP001254165"/>
    </source>
</evidence>
<reference evidence="6 7" key="1">
    <citation type="submission" date="2023-07" db="EMBL/GenBank/DDBJ databases">
        <title>Novel species of Thermanaerothrix with wide hydrolytic capabilities.</title>
        <authorList>
            <person name="Zayulina K.S."/>
            <person name="Podosokorskaya O.A."/>
            <person name="Elcheninov A.G."/>
        </authorList>
    </citation>
    <scope>NUCLEOTIDE SEQUENCE [LARGE SCALE GENOMIC DNA]</scope>
    <source>
        <strain evidence="6 7">4228-RoL</strain>
    </source>
</reference>
<dbReference type="Pfam" id="PF00460">
    <property type="entry name" value="Flg_bb_rod"/>
    <property type="match status" value="1"/>
</dbReference>
<feature type="domain" description="Flagellar basal body rod protein N-terminal" evidence="3">
    <location>
        <begin position="22"/>
        <end position="38"/>
    </location>
</feature>
<evidence type="ECO:0000259" key="4">
    <source>
        <dbReference type="Pfam" id="PF06429"/>
    </source>
</evidence>
<comment type="subcellular location">
    <subcellularLocation>
        <location evidence="2">Bacterial flagellum basal body</location>
    </subcellularLocation>
</comment>
<sequence length="245" mass="27082">MASLYHVLHISRQDMLARLDDLDLTSNNLANVNTIGYKRSRANFQELFEDATKSGTWIAATQLFVTQGALKQTGRALDLAIQGEGFFAVRLPDGRTGYTRDGQFNLDAQGQLVTAAGYPLIWEGQIPTDATDIEIDRDGIVRVQQGQTWRAVGRIGLSRFSNPSALQEFGNNIWLETPASGPAQNGSAGNGRWGQIVARALEQSNVNLAEEIAHLISLQRNFQMSVRAFQQTDQMINQAIHLRRA</sequence>
<keyword evidence="2" id="KW-0975">Bacterial flagellum</keyword>
<dbReference type="InterPro" id="IPR037925">
    <property type="entry name" value="FlgE/F/G-like"/>
</dbReference>
<evidence type="ECO:0000256" key="1">
    <source>
        <dbReference type="ARBA" id="ARBA00009677"/>
    </source>
</evidence>
<dbReference type="InterPro" id="IPR001444">
    <property type="entry name" value="Flag_bb_rod_N"/>
</dbReference>
<evidence type="ECO:0000259" key="3">
    <source>
        <dbReference type="Pfam" id="PF00460"/>
    </source>
</evidence>
<dbReference type="InterPro" id="IPR053967">
    <property type="entry name" value="LlgE_F_G-like_D1"/>
</dbReference>
<feature type="domain" description="Flagellar basal-body/hook protein C-terminal" evidence="4">
    <location>
        <begin position="200"/>
        <end position="240"/>
    </location>
</feature>
<organism evidence="6 7">
    <name type="scientific">Thermanaerothrix solaris</name>
    <dbReference type="NCBI Taxonomy" id="3058434"/>
    <lineage>
        <taxon>Bacteria</taxon>
        <taxon>Bacillati</taxon>
        <taxon>Chloroflexota</taxon>
        <taxon>Anaerolineae</taxon>
        <taxon>Anaerolineales</taxon>
        <taxon>Anaerolineaceae</taxon>
        <taxon>Thermanaerothrix</taxon>
    </lineage>
</organism>
<dbReference type="PANTHER" id="PTHR30435">
    <property type="entry name" value="FLAGELLAR PROTEIN"/>
    <property type="match status" value="1"/>
</dbReference>
<dbReference type="SUPFAM" id="SSF117143">
    <property type="entry name" value="Flagellar hook protein flgE"/>
    <property type="match status" value="1"/>
</dbReference>
<name>A0ABU3NLG2_9CHLR</name>
<gene>
    <name evidence="6" type="ORF">QYE77_05260</name>
</gene>
<dbReference type="InterPro" id="IPR010930">
    <property type="entry name" value="Flg_bb/hook_C_dom"/>
</dbReference>
<dbReference type="Pfam" id="PF06429">
    <property type="entry name" value="Flg_bbr_C"/>
    <property type="match status" value="1"/>
</dbReference>
<dbReference type="InterPro" id="IPR020013">
    <property type="entry name" value="Flagellar_FlgE/F/G"/>
</dbReference>
<dbReference type="EMBL" id="JAUHMF010000001">
    <property type="protein sequence ID" value="MDT8897667.1"/>
    <property type="molecule type" value="Genomic_DNA"/>
</dbReference>
<comment type="caution">
    <text evidence="6">The sequence shown here is derived from an EMBL/GenBank/DDBJ whole genome shotgun (WGS) entry which is preliminary data.</text>
</comment>
<keyword evidence="6" id="KW-0282">Flagellum</keyword>
<keyword evidence="6" id="KW-0969">Cilium</keyword>
<evidence type="ECO:0000313" key="6">
    <source>
        <dbReference type="EMBL" id="MDT8897667.1"/>
    </source>
</evidence>
<comment type="similarity">
    <text evidence="1 2">Belongs to the flagella basal body rod proteins family.</text>
</comment>